<dbReference type="GO" id="GO:1990429">
    <property type="term" value="C:peroxisomal importomer complex"/>
    <property type="evidence" value="ECO:0007669"/>
    <property type="project" value="TreeGrafter"/>
</dbReference>
<evidence type="ECO:0000256" key="4">
    <source>
        <dbReference type="ARBA" id="ARBA00023010"/>
    </source>
</evidence>
<dbReference type="GO" id="GO:0005102">
    <property type="term" value="F:signaling receptor binding"/>
    <property type="evidence" value="ECO:0007669"/>
    <property type="project" value="TreeGrafter"/>
</dbReference>
<dbReference type="PANTHER" id="PTHR23058">
    <property type="entry name" value="PEROXISOMAL MEMBRANE PROTEIN PEX14"/>
    <property type="match status" value="1"/>
</dbReference>
<proteinExistence type="inferred from homology"/>
<comment type="function">
    <text evidence="10">Component of the PEX13-PEX14 docking complex, a translocon channel that specifically mediates the import of peroxisomal cargo proteins bound to PEX5 receptor. The PEX13-PEX14 docking complex forms a large import pore which can be opened to a diameter of about 9 nm. Mechanistically, PEX5 receptor along with cargo proteins associates with the PEX14 subunit of the PEX13-PEX14 docking complex in the cytosol, leading to the insertion of the receptor into the organelle membrane with the concomitant translocation of the cargo into the peroxisome matrix.</text>
</comment>
<evidence type="ECO:0000259" key="12">
    <source>
        <dbReference type="Pfam" id="PF04695"/>
    </source>
</evidence>
<keyword evidence="6 10" id="KW-0576">Peroxisome</keyword>
<evidence type="ECO:0000256" key="1">
    <source>
        <dbReference type="ARBA" id="ARBA00005443"/>
    </source>
</evidence>
<feature type="domain" description="Peroxisome membrane anchor protein Pex14p N-terminal" evidence="12">
    <location>
        <begin position="23"/>
        <end position="56"/>
    </location>
</feature>
<comment type="similarity">
    <text evidence="1 10">Belongs to the peroxin-14 family.</text>
</comment>
<evidence type="ECO:0000256" key="5">
    <source>
        <dbReference type="ARBA" id="ARBA00023136"/>
    </source>
</evidence>
<keyword evidence="5 10" id="KW-0472">Membrane</keyword>
<comment type="subcellular location">
    <subcellularLocation>
        <location evidence="9 10">Peroxisome membrane</location>
    </subcellularLocation>
</comment>
<feature type="compositionally biased region" description="Polar residues" evidence="11">
    <location>
        <begin position="263"/>
        <end position="273"/>
    </location>
</feature>
<dbReference type="OrthoDB" id="5549158at2759"/>
<dbReference type="InterPro" id="IPR025655">
    <property type="entry name" value="PEX14"/>
</dbReference>
<dbReference type="AlphaFoldDB" id="A0A9P4MID2"/>
<evidence type="ECO:0000256" key="6">
    <source>
        <dbReference type="ARBA" id="ARBA00023140"/>
    </source>
</evidence>
<feature type="compositionally biased region" description="Low complexity" evidence="11">
    <location>
        <begin position="61"/>
        <end position="82"/>
    </location>
</feature>
<keyword evidence="4" id="KW-0811">Translocation</keyword>
<dbReference type="InterPro" id="IPR006785">
    <property type="entry name" value="Pex14_N"/>
</dbReference>
<keyword evidence="14" id="KW-1185">Reference proteome</keyword>
<dbReference type="GO" id="GO:0005778">
    <property type="term" value="C:peroxisomal membrane"/>
    <property type="evidence" value="ECO:0007669"/>
    <property type="project" value="UniProtKB-SubCell"/>
</dbReference>
<evidence type="ECO:0000256" key="9">
    <source>
        <dbReference type="ARBA" id="ARBA00046271"/>
    </source>
</evidence>
<organism evidence="13 14">
    <name type="scientific">Myriangium duriaei CBS 260.36</name>
    <dbReference type="NCBI Taxonomy" id="1168546"/>
    <lineage>
        <taxon>Eukaryota</taxon>
        <taxon>Fungi</taxon>
        <taxon>Dikarya</taxon>
        <taxon>Ascomycota</taxon>
        <taxon>Pezizomycotina</taxon>
        <taxon>Dothideomycetes</taxon>
        <taxon>Dothideomycetidae</taxon>
        <taxon>Myriangiales</taxon>
        <taxon>Myriangiaceae</taxon>
        <taxon>Myriangium</taxon>
    </lineage>
</organism>
<evidence type="ECO:0000256" key="10">
    <source>
        <dbReference type="RuleBase" id="RU367032"/>
    </source>
</evidence>
<sequence length="363" mass="39566">MELSPVSNSRNIQLQITYSSLVLQDPSVASAPLEQRIAFLRSKNLTQEEIDVSLQRVGSESVAPSNQSQSSQNYQSVQPYRQGPAYGAYPPNGYWPPPPPPEPPRRDWRDWFIMATVVGGVGYGAYVLAKRYVYPIIAPPTTPQLEQDKASIDASFDKAFALLDQLATDTEELKSSEKTRTEKLDQALIEVESVVGNMKDVSRRRDDEIRRTNDEVRSLRDLIPKAIKTQEENTDMRLKELAKEMQSLKTLLATRINAPPARTAQTQASTPQESTTTNAASNLTTGTNTPAYGDSAGTNGNTTNETNAEAPPARSATASPYSARLANGRAKIPAWQMAAASKQNEESGQDTTESGTAVEASSA</sequence>
<dbReference type="EMBL" id="ML996084">
    <property type="protein sequence ID" value="KAF2154063.1"/>
    <property type="molecule type" value="Genomic_DNA"/>
</dbReference>
<dbReference type="GO" id="GO:0016560">
    <property type="term" value="P:protein import into peroxisome matrix, docking"/>
    <property type="evidence" value="ECO:0007669"/>
    <property type="project" value="UniProtKB-UniRule"/>
</dbReference>
<keyword evidence="2 10" id="KW-0813">Transport</keyword>
<keyword evidence="3 10" id="KW-0653">Protein transport</keyword>
<dbReference type="Pfam" id="PF04695">
    <property type="entry name" value="Pex14_N"/>
    <property type="match status" value="1"/>
</dbReference>
<dbReference type="PANTHER" id="PTHR23058:SF0">
    <property type="entry name" value="PEROXISOMAL MEMBRANE PROTEIN PEX14"/>
    <property type="match status" value="1"/>
</dbReference>
<feature type="region of interest" description="Disordered" evidence="11">
    <location>
        <begin position="57"/>
        <end position="82"/>
    </location>
</feature>
<feature type="compositionally biased region" description="Polar residues" evidence="11">
    <location>
        <begin position="349"/>
        <end position="363"/>
    </location>
</feature>
<evidence type="ECO:0000313" key="14">
    <source>
        <dbReference type="Proteomes" id="UP000799439"/>
    </source>
</evidence>
<feature type="compositionally biased region" description="Low complexity" evidence="11">
    <location>
        <begin position="296"/>
        <end position="313"/>
    </location>
</feature>
<feature type="region of interest" description="Disordered" evidence="11">
    <location>
        <begin position="257"/>
        <end position="363"/>
    </location>
</feature>
<accession>A0A9P4MID2</accession>
<evidence type="ECO:0000256" key="8">
    <source>
        <dbReference type="ARBA" id="ARBA00029691"/>
    </source>
</evidence>
<evidence type="ECO:0000313" key="13">
    <source>
        <dbReference type="EMBL" id="KAF2154063.1"/>
    </source>
</evidence>
<evidence type="ECO:0000256" key="7">
    <source>
        <dbReference type="ARBA" id="ARBA00029502"/>
    </source>
</evidence>
<protein>
    <recommendedName>
        <fullName evidence="7 10">Peroxisomal membrane protein PEX14</fullName>
    </recommendedName>
    <alternativeName>
        <fullName evidence="8 10">Peroxin-14</fullName>
    </alternativeName>
</protein>
<dbReference type="InterPro" id="IPR036388">
    <property type="entry name" value="WH-like_DNA-bd_sf"/>
</dbReference>
<dbReference type="Proteomes" id="UP000799439">
    <property type="component" value="Unassembled WGS sequence"/>
</dbReference>
<gene>
    <name evidence="13" type="ORF">K461DRAFT_121531</name>
</gene>
<evidence type="ECO:0000256" key="11">
    <source>
        <dbReference type="SAM" id="MobiDB-lite"/>
    </source>
</evidence>
<reference evidence="13" key="1">
    <citation type="journal article" date="2020" name="Stud. Mycol.">
        <title>101 Dothideomycetes genomes: a test case for predicting lifestyles and emergence of pathogens.</title>
        <authorList>
            <person name="Haridas S."/>
            <person name="Albert R."/>
            <person name="Binder M."/>
            <person name="Bloem J."/>
            <person name="Labutti K."/>
            <person name="Salamov A."/>
            <person name="Andreopoulos B."/>
            <person name="Baker S."/>
            <person name="Barry K."/>
            <person name="Bills G."/>
            <person name="Bluhm B."/>
            <person name="Cannon C."/>
            <person name="Castanera R."/>
            <person name="Culley D."/>
            <person name="Daum C."/>
            <person name="Ezra D."/>
            <person name="Gonzalez J."/>
            <person name="Henrissat B."/>
            <person name="Kuo A."/>
            <person name="Liang C."/>
            <person name="Lipzen A."/>
            <person name="Lutzoni F."/>
            <person name="Magnuson J."/>
            <person name="Mondo S."/>
            <person name="Nolan M."/>
            <person name="Ohm R."/>
            <person name="Pangilinan J."/>
            <person name="Park H.-J."/>
            <person name="Ramirez L."/>
            <person name="Alfaro M."/>
            <person name="Sun H."/>
            <person name="Tritt A."/>
            <person name="Yoshinaga Y."/>
            <person name="Zwiers L.-H."/>
            <person name="Turgeon B."/>
            <person name="Goodwin S."/>
            <person name="Spatafora J."/>
            <person name="Crous P."/>
            <person name="Grigoriev I."/>
        </authorList>
    </citation>
    <scope>NUCLEOTIDE SEQUENCE</scope>
    <source>
        <strain evidence="13">CBS 260.36</strain>
    </source>
</reference>
<dbReference type="Gene3D" id="1.10.10.10">
    <property type="entry name" value="Winged helix-like DNA-binding domain superfamily/Winged helix DNA-binding domain"/>
    <property type="match status" value="1"/>
</dbReference>
<evidence type="ECO:0000256" key="2">
    <source>
        <dbReference type="ARBA" id="ARBA00022448"/>
    </source>
</evidence>
<evidence type="ECO:0000256" key="3">
    <source>
        <dbReference type="ARBA" id="ARBA00022927"/>
    </source>
</evidence>
<feature type="compositionally biased region" description="Low complexity" evidence="11">
    <location>
        <begin position="274"/>
        <end position="289"/>
    </location>
</feature>
<comment type="caution">
    <text evidence="13">The sequence shown here is derived from an EMBL/GenBank/DDBJ whole genome shotgun (WGS) entry which is preliminary data.</text>
</comment>
<name>A0A9P4MID2_9PEZI</name>